<dbReference type="Gene3D" id="3.80.10.10">
    <property type="entry name" value="Ribonuclease Inhibitor"/>
    <property type="match status" value="2"/>
</dbReference>
<dbReference type="SUPFAM" id="SSF52047">
    <property type="entry name" value="RNI-like"/>
    <property type="match status" value="1"/>
</dbReference>
<evidence type="ECO:0000259" key="1">
    <source>
        <dbReference type="PROSITE" id="PS50181"/>
    </source>
</evidence>
<accession>A0ABR3IK87</accession>
<sequence>MFITDLPEDVIILIVRKLDLKSINNLYESSQHLGRILSIPGVIKEWQMSLNSMATVQSFKLNFFKDVASHLQVLNICGVVDVCKTTVIPALRRLKNLKTLDISYTDVDLLDFFDMYDACPSIKNLCINFSFEKRGCNLSESVILRGQNIFEKMENVHFVGTTTNLLYSDIARYILQKANLNTLKYTIIHQKTYGPMECEAKYEGIVKFKQMYVYFMNLEVNYGSFRDMPIFNKFNSTKYEFIIIANGAFLDVIEVYVTPIFIEFFREKFRINAKCLTDFNNDLTGNMGIMIFNKEYTCFNDTFFLKLFSRLNDCFPVFFVSDSQSPVPDNYNWFYTTPAISQTVNNKNMTDGSIEFKKKRIGNPNFVLDYDEVFKRKTRFKLSLVFTVNYVNPVSLSPSCDFLSKITFLSLSGTVRYAVEFFNVLFRCCGNLETLDIVAPSISPCVSPISRSIPLSKTLKNLRLIDRRFDYNTFFQSLSQCKTLENIHLLDRSPENTSLADPSTLFKNCDNLYSLCIKACMSNETKRKMTRIFNNAKSSLKKYQLDIKLCQIFLTHDRDGFNYEPYIDVFNVYPIKPGLSFLKSFHCKYTSVLSKYLPTWFKGNFLRNNMKSHNSSCLL</sequence>
<feature type="domain" description="F-box" evidence="1">
    <location>
        <begin position="1"/>
        <end position="49"/>
    </location>
</feature>
<reference evidence="2 3" key="1">
    <citation type="submission" date="2024-06" db="EMBL/GenBank/DDBJ databases">
        <title>A chromosome-level genome assembly of beet webworm, Loxostege sticticalis.</title>
        <authorList>
            <person name="Zhang Y."/>
        </authorList>
    </citation>
    <scope>NUCLEOTIDE SEQUENCE [LARGE SCALE GENOMIC DNA]</scope>
    <source>
        <strain evidence="2">AQ026</strain>
        <tissue evidence="2">Whole body</tissue>
    </source>
</reference>
<keyword evidence="3" id="KW-1185">Reference proteome</keyword>
<dbReference type="PROSITE" id="PS50181">
    <property type="entry name" value="FBOX"/>
    <property type="match status" value="1"/>
</dbReference>
<evidence type="ECO:0000313" key="2">
    <source>
        <dbReference type="EMBL" id="KAL0901476.1"/>
    </source>
</evidence>
<name>A0ABR3IK87_LOXSC</name>
<dbReference type="EMBL" id="JBEUOH010000002">
    <property type="protein sequence ID" value="KAL0901476.1"/>
    <property type="molecule type" value="Genomic_DNA"/>
</dbReference>
<organism evidence="2 3">
    <name type="scientific">Loxostege sticticalis</name>
    <name type="common">Beet webworm moth</name>
    <dbReference type="NCBI Taxonomy" id="481309"/>
    <lineage>
        <taxon>Eukaryota</taxon>
        <taxon>Metazoa</taxon>
        <taxon>Ecdysozoa</taxon>
        <taxon>Arthropoda</taxon>
        <taxon>Hexapoda</taxon>
        <taxon>Insecta</taxon>
        <taxon>Pterygota</taxon>
        <taxon>Neoptera</taxon>
        <taxon>Endopterygota</taxon>
        <taxon>Lepidoptera</taxon>
        <taxon>Glossata</taxon>
        <taxon>Ditrysia</taxon>
        <taxon>Pyraloidea</taxon>
        <taxon>Crambidae</taxon>
        <taxon>Pyraustinae</taxon>
        <taxon>Loxostege</taxon>
    </lineage>
</organism>
<dbReference type="InterPro" id="IPR032675">
    <property type="entry name" value="LRR_dom_sf"/>
</dbReference>
<gene>
    <name evidence="2" type="ORF">ABMA27_006723</name>
</gene>
<protein>
    <recommendedName>
        <fullName evidence="1">F-box domain-containing protein</fullName>
    </recommendedName>
</protein>
<dbReference type="InterPro" id="IPR001810">
    <property type="entry name" value="F-box_dom"/>
</dbReference>
<evidence type="ECO:0000313" key="3">
    <source>
        <dbReference type="Proteomes" id="UP001549920"/>
    </source>
</evidence>
<dbReference type="Proteomes" id="UP001549920">
    <property type="component" value="Unassembled WGS sequence"/>
</dbReference>
<comment type="caution">
    <text evidence="2">The sequence shown here is derived from an EMBL/GenBank/DDBJ whole genome shotgun (WGS) entry which is preliminary data.</text>
</comment>
<proteinExistence type="predicted"/>